<dbReference type="Proteomes" id="UP000187209">
    <property type="component" value="Unassembled WGS sequence"/>
</dbReference>
<dbReference type="EMBL" id="MPUH01000015">
    <property type="protein sequence ID" value="OMJ95259.1"/>
    <property type="molecule type" value="Genomic_DNA"/>
</dbReference>
<feature type="compositionally biased region" description="Basic and acidic residues" evidence="1">
    <location>
        <begin position="17"/>
        <end position="32"/>
    </location>
</feature>
<dbReference type="AlphaFoldDB" id="A0A1R2D1V9"/>
<feature type="compositionally biased region" description="Basic and acidic residues" evidence="1">
    <location>
        <begin position="59"/>
        <end position="74"/>
    </location>
</feature>
<keyword evidence="4" id="KW-1185">Reference proteome</keyword>
<accession>A0A1R2D1V9</accession>
<protein>
    <recommendedName>
        <fullName evidence="2">LSDAT prokaryote domain-containing protein</fullName>
    </recommendedName>
</protein>
<comment type="caution">
    <text evidence="3">The sequence shown here is derived from an EMBL/GenBank/DDBJ whole genome shotgun (WGS) entry which is preliminary data.</text>
</comment>
<dbReference type="InterPro" id="IPR041482">
    <property type="entry name" value="LSDAT_prok"/>
</dbReference>
<evidence type="ECO:0000313" key="4">
    <source>
        <dbReference type="Proteomes" id="UP000187209"/>
    </source>
</evidence>
<feature type="compositionally biased region" description="Polar residues" evidence="1">
    <location>
        <begin position="1"/>
        <end position="16"/>
    </location>
</feature>
<proteinExistence type="predicted"/>
<feature type="region of interest" description="Disordered" evidence="1">
    <location>
        <begin position="1"/>
        <end position="126"/>
    </location>
</feature>
<feature type="compositionally biased region" description="Basic and acidic residues" evidence="1">
    <location>
        <begin position="94"/>
        <end position="103"/>
    </location>
</feature>
<organism evidence="3 4">
    <name type="scientific">Stentor coeruleus</name>
    <dbReference type="NCBI Taxonomy" id="5963"/>
    <lineage>
        <taxon>Eukaryota</taxon>
        <taxon>Sar</taxon>
        <taxon>Alveolata</taxon>
        <taxon>Ciliophora</taxon>
        <taxon>Postciliodesmatophora</taxon>
        <taxon>Heterotrichea</taxon>
        <taxon>Heterotrichida</taxon>
        <taxon>Stentoridae</taxon>
        <taxon>Stentor</taxon>
    </lineage>
</organism>
<sequence>MSSNRSENPSRKLSSNLEKKDSTLLESGKEFINDVFGGNDSPKNKKPQDSVNSNMKKKPQGENKSRSSSENSEKPKRKNSSDEEEKVQTKKKSRESSRSSSRERKSKALVPVQAPEPEPKTFLTQKREEEKQEAAWTLNDLLFPGGKISKLCRITNPKSKDIKISEILKRSGIAENNPVILLSGVEGEKRSGLLVGIARAAYSTDAIIVDNGLKNGIETACYRKKVKLIGVCPEEMIVYPTKASTGDRLGELSAGHSHLIVMGTKGDGMRWEYVVSFKLEVCNRIRYGRGGQGSLPCRALCVVVGDNTGCIWEAERALKADMTLLVLEASPVGRDIVSFLKNQSSNLPETFKSLLKKGEVYIFPETGTAEHLASAIHLYLAVCFKPKN</sequence>
<evidence type="ECO:0000256" key="1">
    <source>
        <dbReference type="SAM" id="MobiDB-lite"/>
    </source>
</evidence>
<reference evidence="3 4" key="1">
    <citation type="submission" date="2016-11" db="EMBL/GenBank/DDBJ databases">
        <title>The macronuclear genome of Stentor coeruleus: a giant cell with tiny introns.</title>
        <authorList>
            <person name="Slabodnick M."/>
            <person name="Ruby J.G."/>
            <person name="Reiff S.B."/>
            <person name="Swart E.C."/>
            <person name="Gosai S."/>
            <person name="Prabakaran S."/>
            <person name="Witkowska E."/>
            <person name="Larue G.E."/>
            <person name="Fisher S."/>
            <person name="Freeman R.M."/>
            <person name="Gunawardena J."/>
            <person name="Chu W."/>
            <person name="Stover N.A."/>
            <person name="Gregory B.D."/>
            <person name="Nowacki M."/>
            <person name="Derisi J."/>
            <person name="Roy S.W."/>
            <person name="Marshall W.F."/>
            <person name="Sood P."/>
        </authorList>
    </citation>
    <scope>NUCLEOTIDE SEQUENCE [LARGE SCALE GENOMIC DNA]</scope>
    <source>
        <strain evidence="3">WM001</strain>
    </source>
</reference>
<dbReference type="Pfam" id="PF18171">
    <property type="entry name" value="LSDAT_prok"/>
    <property type="match status" value="1"/>
</dbReference>
<evidence type="ECO:0000259" key="2">
    <source>
        <dbReference type="Pfam" id="PF18171"/>
    </source>
</evidence>
<feature type="domain" description="LSDAT prokaryote" evidence="2">
    <location>
        <begin position="193"/>
        <end position="337"/>
    </location>
</feature>
<evidence type="ECO:0000313" key="3">
    <source>
        <dbReference type="EMBL" id="OMJ95259.1"/>
    </source>
</evidence>
<gene>
    <name evidence="3" type="ORF">SteCoe_1475</name>
</gene>
<name>A0A1R2D1V9_9CILI</name>
<dbReference type="OrthoDB" id="310870at2759"/>